<dbReference type="Gramene" id="OE9A085218T1">
    <property type="protein sequence ID" value="OE9A085218C1"/>
    <property type="gene ID" value="OE9A085218"/>
</dbReference>
<sequence>MGSKAILFSVFLAVVLLITSKVAAVRELPSSSKFPGLKANMNCQLNSPNGHPVHGPYSYTKRGSLTGGGHSGYAGGMRDAQP</sequence>
<evidence type="ECO:0000313" key="2">
    <source>
        <dbReference type="EMBL" id="CAA3008165.1"/>
    </source>
</evidence>
<gene>
    <name evidence="2" type="ORF">OLEA9_A085218</name>
</gene>
<dbReference type="AlphaFoldDB" id="A0A8S0TW14"/>
<evidence type="ECO:0000256" key="1">
    <source>
        <dbReference type="SAM" id="SignalP"/>
    </source>
</evidence>
<feature type="chain" id="PRO_5035799313" evidence="1">
    <location>
        <begin position="25"/>
        <end position="82"/>
    </location>
</feature>
<keyword evidence="3" id="KW-1185">Reference proteome</keyword>
<evidence type="ECO:0000313" key="3">
    <source>
        <dbReference type="Proteomes" id="UP000594638"/>
    </source>
</evidence>
<proteinExistence type="predicted"/>
<comment type="caution">
    <text evidence="2">The sequence shown here is derived from an EMBL/GenBank/DDBJ whole genome shotgun (WGS) entry which is preliminary data.</text>
</comment>
<accession>A0A8S0TW14</accession>
<reference evidence="2 3" key="1">
    <citation type="submission" date="2019-12" db="EMBL/GenBank/DDBJ databases">
        <authorList>
            <person name="Alioto T."/>
            <person name="Alioto T."/>
            <person name="Gomez Garrido J."/>
        </authorList>
    </citation>
    <scope>NUCLEOTIDE SEQUENCE [LARGE SCALE GENOMIC DNA]</scope>
</reference>
<keyword evidence="1" id="KW-0732">Signal</keyword>
<protein>
    <submittedName>
        <fullName evidence="2">Uncharacterized protein</fullName>
    </submittedName>
</protein>
<dbReference type="Pfam" id="PF07172">
    <property type="entry name" value="GRP"/>
    <property type="match status" value="1"/>
</dbReference>
<name>A0A8S0TW14_OLEEU</name>
<dbReference type="EMBL" id="CACTIH010007291">
    <property type="protein sequence ID" value="CAA3008165.1"/>
    <property type="molecule type" value="Genomic_DNA"/>
</dbReference>
<feature type="signal peptide" evidence="1">
    <location>
        <begin position="1"/>
        <end position="24"/>
    </location>
</feature>
<dbReference type="InterPro" id="IPR010800">
    <property type="entry name" value="GRP"/>
</dbReference>
<organism evidence="2 3">
    <name type="scientific">Olea europaea subsp. europaea</name>
    <dbReference type="NCBI Taxonomy" id="158383"/>
    <lineage>
        <taxon>Eukaryota</taxon>
        <taxon>Viridiplantae</taxon>
        <taxon>Streptophyta</taxon>
        <taxon>Embryophyta</taxon>
        <taxon>Tracheophyta</taxon>
        <taxon>Spermatophyta</taxon>
        <taxon>Magnoliopsida</taxon>
        <taxon>eudicotyledons</taxon>
        <taxon>Gunneridae</taxon>
        <taxon>Pentapetalae</taxon>
        <taxon>asterids</taxon>
        <taxon>lamiids</taxon>
        <taxon>Lamiales</taxon>
        <taxon>Oleaceae</taxon>
        <taxon>Oleeae</taxon>
        <taxon>Olea</taxon>
    </lineage>
</organism>
<dbReference type="Proteomes" id="UP000594638">
    <property type="component" value="Unassembled WGS sequence"/>
</dbReference>